<dbReference type="Gene3D" id="1.20.1250.20">
    <property type="entry name" value="MFS general substrate transporter like domains"/>
    <property type="match status" value="1"/>
</dbReference>
<evidence type="ECO:0000313" key="10">
    <source>
        <dbReference type="Proteomes" id="UP001149813"/>
    </source>
</evidence>
<feature type="transmembrane region" description="Helical" evidence="7">
    <location>
        <begin position="333"/>
        <end position="351"/>
    </location>
</feature>
<gene>
    <name evidence="9" type="ORF">LPJ53_003890</name>
</gene>
<feature type="transmembrane region" description="Helical" evidence="7">
    <location>
        <begin position="363"/>
        <end position="385"/>
    </location>
</feature>
<sequence length="501" mass="53614">MSSQPPSSSLGKRISRIVFIALLLDILSFTIILPLLPRSLEAYKLREGSDSTTLLGWTLENVSHLRELILAKAGPRASHFLQQGARADLVLLGGLLGSVYSLLQCIVAPIIGRAADRFGRRRTLMLCMAGNIVWTVLWVFSYSFESFLVARIIAGLSEGNVQLSTTIIADVTDPQTRSHGMALVGIAFAVGFTLGPSIGAYFSRLSLESASSSGVLGYAPFATAAVFSLALLLTESLYLYIKLPETLDFGKSKATAAARQTPESSDTLVEQDTEEASHTSEKQKQQNQSAKRILRRLNYIHFGYLFFFSGMEYTLTFLTHDKFNFSNAQQGKLLGFIGIVSTLLQGGYVRRVKGKSAHRDKSLVAQGMVGCAVGLLSIALCCINADSKEEAAGQPSWWLWAGALGFAVASATVVNCLNSMVSLVGAASDGSASSTGRKLGDFRSAGQIGRALGPMFACSLYWLSGAASCYIVGTAAVAVITLTFVATIPANPEIDSKKKNV</sequence>
<evidence type="ECO:0000256" key="7">
    <source>
        <dbReference type="SAM" id="Phobius"/>
    </source>
</evidence>
<dbReference type="EMBL" id="JANBOJ010000160">
    <property type="protein sequence ID" value="KAJ1721612.1"/>
    <property type="molecule type" value="Genomic_DNA"/>
</dbReference>
<dbReference type="SUPFAM" id="SSF103473">
    <property type="entry name" value="MFS general substrate transporter"/>
    <property type="match status" value="1"/>
</dbReference>
<evidence type="ECO:0000259" key="8">
    <source>
        <dbReference type="PROSITE" id="PS50850"/>
    </source>
</evidence>
<accession>A0A9W7XZ66</accession>
<feature type="transmembrane region" description="Helical" evidence="7">
    <location>
        <begin position="181"/>
        <end position="203"/>
    </location>
</feature>
<keyword evidence="10" id="KW-1185">Reference proteome</keyword>
<keyword evidence="3 7" id="KW-0812">Transmembrane</keyword>
<keyword evidence="4 7" id="KW-1133">Transmembrane helix</keyword>
<dbReference type="GO" id="GO:0022857">
    <property type="term" value="F:transmembrane transporter activity"/>
    <property type="evidence" value="ECO:0007669"/>
    <property type="project" value="InterPro"/>
</dbReference>
<proteinExistence type="predicted"/>
<feature type="compositionally biased region" description="Basic and acidic residues" evidence="6">
    <location>
        <begin position="275"/>
        <end position="284"/>
    </location>
</feature>
<reference evidence="9" key="1">
    <citation type="submission" date="2022-07" db="EMBL/GenBank/DDBJ databases">
        <title>Phylogenomic reconstructions and comparative analyses of Kickxellomycotina fungi.</title>
        <authorList>
            <person name="Reynolds N.K."/>
            <person name="Stajich J.E."/>
            <person name="Barry K."/>
            <person name="Grigoriev I.V."/>
            <person name="Crous P."/>
            <person name="Smith M.E."/>
        </authorList>
    </citation>
    <scope>NUCLEOTIDE SEQUENCE</scope>
    <source>
        <strain evidence="9">NBRC 32514</strain>
    </source>
</reference>
<dbReference type="InterPro" id="IPR011701">
    <property type="entry name" value="MFS"/>
</dbReference>
<feature type="transmembrane region" description="Helical" evidence="7">
    <location>
        <begin position="299"/>
        <end position="318"/>
    </location>
</feature>
<protein>
    <recommendedName>
        <fullName evidence="8">Major facilitator superfamily (MFS) profile domain-containing protein</fullName>
    </recommendedName>
</protein>
<comment type="caution">
    <text evidence="9">The sequence shown here is derived from an EMBL/GenBank/DDBJ whole genome shotgun (WGS) entry which is preliminary data.</text>
</comment>
<dbReference type="Proteomes" id="UP001149813">
    <property type="component" value="Unassembled WGS sequence"/>
</dbReference>
<dbReference type="PROSITE" id="PS50850">
    <property type="entry name" value="MFS"/>
    <property type="match status" value="1"/>
</dbReference>
<dbReference type="PANTHER" id="PTHR23504">
    <property type="entry name" value="MAJOR FACILITATOR SUPERFAMILY DOMAIN-CONTAINING PROTEIN 10"/>
    <property type="match status" value="1"/>
</dbReference>
<feature type="transmembrane region" description="Helical" evidence="7">
    <location>
        <begin position="89"/>
        <end position="111"/>
    </location>
</feature>
<evidence type="ECO:0000256" key="2">
    <source>
        <dbReference type="ARBA" id="ARBA00022448"/>
    </source>
</evidence>
<keyword evidence="2" id="KW-0813">Transport</keyword>
<dbReference type="OrthoDB" id="196650at2759"/>
<evidence type="ECO:0000256" key="5">
    <source>
        <dbReference type="ARBA" id="ARBA00023136"/>
    </source>
</evidence>
<name>A0A9W7XZ66_9FUNG</name>
<dbReference type="AlphaFoldDB" id="A0A9W7XZ66"/>
<dbReference type="InterPro" id="IPR020846">
    <property type="entry name" value="MFS_dom"/>
</dbReference>
<evidence type="ECO:0000256" key="3">
    <source>
        <dbReference type="ARBA" id="ARBA00022692"/>
    </source>
</evidence>
<organism evidence="9 10">
    <name type="scientific">Coemansia erecta</name>
    <dbReference type="NCBI Taxonomy" id="147472"/>
    <lineage>
        <taxon>Eukaryota</taxon>
        <taxon>Fungi</taxon>
        <taxon>Fungi incertae sedis</taxon>
        <taxon>Zoopagomycota</taxon>
        <taxon>Kickxellomycotina</taxon>
        <taxon>Kickxellomycetes</taxon>
        <taxon>Kickxellales</taxon>
        <taxon>Kickxellaceae</taxon>
        <taxon>Coemansia</taxon>
    </lineage>
</organism>
<keyword evidence="5 7" id="KW-0472">Membrane</keyword>
<feature type="transmembrane region" description="Helical" evidence="7">
    <location>
        <begin position="123"/>
        <end position="142"/>
    </location>
</feature>
<feature type="transmembrane region" description="Helical" evidence="7">
    <location>
        <begin position="397"/>
        <end position="427"/>
    </location>
</feature>
<feature type="transmembrane region" description="Helical" evidence="7">
    <location>
        <begin position="215"/>
        <end position="241"/>
    </location>
</feature>
<dbReference type="Pfam" id="PF07690">
    <property type="entry name" value="MFS_1"/>
    <property type="match status" value="1"/>
</dbReference>
<feature type="transmembrane region" description="Helical" evidence="7">
    <location>
        <begin position="17"/>
        <end position="36"/>
    </location>
</feature>
<comment type="subcellular location">
    <subcellularLocation>
        <location evidence="1">Membrane</location>
        <topology evidence="1">Multi-pass membrane protein</topology>
    </subcellularLocation>
</comment>
<feature type="region of interest" description="Disordered" evidence="6">
    <location>
        <begin position="258"/>
        <end position="288"/>
    </location>
</feature>
<evidence type="ECO:0000313" key="9">
    <source>
        <dbReference type="EMBL" id="KAJ1721612.1"/>
    </source>
</evidence>
<dbReference type="GO" id="GO:0016020">
    <property type="term" value="C:membrane"/>
    <property type="evidence" value="ECO:0007669"/>
    <property type="project" value="UniProtKB-SubCell"/>
</dbReference>
<evidence type="ECO:0000256" key="4">
    <source>
        <dbReference type="ARBA" id="ARBA00022989"/>
    </source>
</evidence>
<feature type="transmembrane region" description="Helical" evidence="7">
    <location>
        <begin position="470"/>
        <end position="490"/>
    </location>
</feature>
<feature type="domain" description="Major facilitator superfamily (MFS) profile" evidence="8">
    <location>
        <begin position="14"/>
        <end position="493"/>
    </location>
</feature>
<evidence type="ECO:0000256" key="6">
    <source>
        <dbReference type="SAM" id="MobiDB-lite"/>
    </source>
</evidence>
<dbReference type="PANTHER" id="PTHR23504:SF31">
    <property type="entry name" value="MAJOR FACILITATOR SUPERFAMILY DOMAIN-CONTAINING PROTEIN 10"/>
    <property type="match status" value="1"/>
</dbReference>
<dbReference type="InterPro" id="IPR036259">
    <property type="entry name" value="MFS_trans_sf"/>
</dbReference>
<evidence type="ECO:0000256" key="1">
    <source>
        <dbReference type="ARBA" id="ARBA00004141"/>
    </source>
</evidence>